<proteinExistence type="predicted"/>
<keyword evidence="4" id="KW-1185">Reference proteome</keyword>
<dbReference type="PANTHER" id="PTHR31691:SF1">
    <property type="entry name" value="ROTATIN"/>
    <property type="match status" value="1"/>
</dbReference>
<reference evidence="3 4" key="1">
    <citation type="journal article" date="2022" name="Gigascience">
        <title>A chromosome-level genome assembly and annotation of the desert horned lizard, Phrynosoma platyrhinos, provides insight into chromosomal rearrangements among reptiles.</title>
        <authorList>
            <person name="Koochekian N."/>
            <person name="Ascanio A."/>
            <person name="Farleigh K."/>
            <person name="Card D.C."/>
            <person name="Schield D.R."/>
            <person name="Castoe T.A."/>
            <person name="Jezkova T."/>
        </authorList>
    </citation>
    <scope>NUCLEOTIDE SEQUENCE [LARGE SCALE GENOMIC DNA]</scope>
    <source>
        <strain evidence="3">NK-2021</strain>
    </source>
</reference>
<dbReference type="Proteomes" id="UP000826234">
    <property type="component" value="Unassembled WGS sequence"/>
</dbReference>
<evidence type="ECO:0000313" key="3">
    <source>
        <dbReference type="EMBL" id="KAH0617848.1"/>
    </source>
</evidence>
<evidence type="ECO:0000256" key="1">
    <source>
        <dbReference type="SAM" id="MobiDB-lite"/>
    </source>
</evidence>
<protein>
    <recommendedName>
        <fullName evidence="2">Rotatin N-terminal domain-containing protein</fullName>
    </recommendedName>
</protein>
<feature type="domain" description="Rotatin N-terminal" evidence="2">
    <location>
        <begin position="1"/>
        <end position="53"/>
    </location>
</feature>
<gene>
    <name evidence="3" type="ORF">JD844_016492</name>
</gene>
<comment type="caution">
    <text evidence="3">The sequence shown here is derived from an EMBL/GenBank/DDBJ whole genome shotgun (WGS) entry which is preliminary data.</text>
</comment>
<dbReference type="InterPro" id="IPR030791">
    <property type="entry name" value="Rotatin"/>
</dbReference>
<dbReference type="EMBL" id="JAIPUX010005289">
    <property type="protein sequence ID" value="KAH0617848.1"/>
    <property type="molecule type" value="Genomic_DNA"/>
</dbReference>
<feature type="region of interest" description="Disordered" evidence="1">
    <location>
        <begin position="95"/>
        <end position="139"/>
    </location>
</feature>
<dbReference type="PANTHER" id="PTHR31691">
    <property type="entry name" value="ROTATIN"/>
    <property type="match status" value="1"/>
</dbReference>
<organism evidence="3 4">
    <name type="scientific">Phrynosoma platyrhinos</name>
    <name type="common">Desert horned lizard</name>
    <dbReference type="NCBI Taxonomy" id="52577"/>
    <lineage>
        <taxon>Eukaryota</taxon>
        <taxon>Metazoa</taxon>
        <taxon>Chordata</taxon>
        <taxon>Craniata</taxon>
        <taxon>Vertebrata</taxon>
        <taxon>Euteleostomi</taxon>
        <taxon>Lepidosauria</taxon>
        <taxon>Squamata</taxon>
        <taxon>Bifurcata</taxon>
        <taxon>Unidentata</taxon>
        <taxon>Episquamata</taxon>
        <taxon>Toxicofera</taxon>
        <taxon>Iguania</taxon>
        <taxon>Phrynosomatidae</taxon>
        <taxon>Phrynosomatinae</taxon>
        <taxon>Phrynosoma</taxon>
    </lineage>
</organism>
<evidence type="ECO:0000259" key="2">
    <source>
        <dbReference type="Pfam" id="PF14726"/>
    </source>
</evidence>
<name>A0ABQ7SKL6_PHRPL</name>
<dbReference type="Pfam" id="PF14726">
    <property type="entry name" value="RTTN_N"/>
    <property type="match status" value="1"/>
</dbReference>
<sequence>MKEEVLNLISNLVKHPSAVEQLVGIGGVEFFSQLRPSMDPNLQALIDGILDGLFVLPSEMSLDYQALPHQVQPCSTVVNPVFSQDARVGYFQQGKSHLQETEVPPKQQSGSSDIGEEDDKLLVGSGKGDLKSQYSVKPQ</sequence>
<dbReference type="InterPro" id="IPR029249">
    <property type="entry name" value="Rotatin_N"/>
</dbReference>
<evidence type="ECO:0000313" key="4">
    <source>
        <dbReference type="Proteomes" id="UP000826234"/>
    </source>
</evidence>
<accession>A0ABQ7SKL6</accession>